<dbReference type="EMBL" id="ML742031">
    <property type="protein sequence ID" value="KAE8154158.1"/>
    <property type="molecule type" value="Genomic_DNA"/>
</dbReference>
<reference evidence="1 2" key="1">
    <citation type="submission" date="2019-04" db="EMBL/GenBank/DDBJ databases">
        <title>Friends and foes A comparative genomics study of 23 Aspergillus species from section Flavi.</title>
        <authorList>
            <consortium name="DOE Joint Genome Institute"/>
            <person name="Kjaerbolling I."/>
            <person name="Vesth T."/>
            <person name="Frisvad J.C."/>
            <person name="Nybo J.L."/>
            <person name="Theobald S."/>
            <person name="Kildgaard S."/>
            <person name="Isbrandt T."/>
            <person name="Kuo A."/>
            <person name="Sato A."/>
            <person name="Lyhne E.K."/>
            <person name="Kogle M.E."/>
            <person name="Wiebenga A."/>
            <person name="Kun R.S."/>
            <person name="Lubbers R.J."/>
            <person name="Makela M.R."/>
            <person name="Barry K."/>
            <person name="Chovatia M."/>
            <person name="Clum A."/>
            <person name="Daum C."/>
            <person name="Haridas S."/>
            <person name="He G."/>
            <person name="LaButti K."/>
            <person name="Lipzen A."/>
            <person name="Mondo S."/>
            <person name="Riley R."/>
            <person name="Salamov A."/>
            <person name="Simmons B.A."/>
            <person name="Magnuson J.K."/>
            <person name="Henrissat B."/>
            <person name="Mortensen U.H."/>
            <person name="Larsen T.O."/>
            <person name="Devries R.P."/>
            <person name="Grigoriev I.V."/>
            <person name="Machida M."/>
            <person name="Baker S.E."/>
            <person name="Andersen M.R."/>
        </authorList>
    </citation>
    <scope>NUCLEOTIDE SEQUENCE [LARGE SCALE GENOMIC DNA]</scope>
    <source>
        <strain evidence="1 2">IBT 18842</strain>
    </source>
</reference>
<dbReference type="InterPro" id="IPR036291">
    <property type="entry name" value="NAD(P)-bd_dom_sf"/>
</dbReference>
<protein>
    <recommendedName>
        <fullName evidence="3">NAD(P)-binding protein</fullName>
    </recommendedName>
</protein>
<evidence type="ECO:0000313" key="1">
    <source>
        <dbReference type="EMBL" id="KAE8154158.1"/>
    </source>
</evidence>
<name>A0A5N6U6C7_ASPAV</name>
<dbReference type="Pfam" id="PF00106">
    <property type="entry name" value="adh_short"/>
    <property type="match status" value="1"/>
</dbReference>
<dbReference type="AlphaFoldDB" id="A0A5N6U6C7"/>
<dbReference type="InterPro" id="IPR002347">
    <property type="entry name" value="SDR_fam"/>
</dbReference>
<dbReference type="PANTHER" id="PTHR43431">
    <property type="entry name" value="OXIDOREDUCTASE, SHORT CHAIN DEHYDROGENASE/REDUCTASE FAMILY (AFU_ORTHOLOGUE AFUA_5G14000)"/>
    <property type="match status" value="1"/>
</dbReference>
<dbReference type="SUPFAM" id="SSF51735">
    <property type="entry name" value="NAD(P)-binding Rossmann-fold domains"/>
    <property type="match status" value="1"/>
</dbReference>
<dbReference type="PANTHER" id="PTHR43431:SF1">
    <property type="entry name" value="OS08G0476300 PROTEIN"/>
    <property type="match status" value="1"/>
</dbReference>
<evidence type="ECO:0008006" key="3">
    <source>
        <dbReference type="Google" id="ProtNLM"/>
    </source>
</evidence>
<organism evidence="1 2">
    <name type="scientific">Aspergillus avenaceus</name>
    <dbReference type="NCBI Taxonomy" id="36643"/>
    <lineage>
        <taxon>Eukaryota</taxon>
        <taxon>Fungi</taxon>
        <taxon>Dikarya</taxon>
        <taxon>Ascomycota</taxon>
        <taxon>Pezizomycotina</taxon>
        <taxon>Eurotiomycetes</taxon>
        <taxon>Eurotiomycetidae</taxon>
        <taxon>Eurotiales</taxon>
        <taxon>Aspergillaceae</taxon>
        <taxon>Aspergillus</taxon>
        <taxon>Aspergillus subgen. Circumdati</taxon>
    </lineage>
</organism>
<accession>A0A5N6U6C7</accession>
<dbReference type="Proteomes" id="UP000325780">
    <property type="component" value="Unassembled WGS sequence"/>
</dbReference>
<proteinExistence type="predicted"/>
<sequence>MTVSENRNIAIVGVGSLMSKSLAIWLASLGWNIALVSRSEKSLSAIADEVRHAQKGKSGKVVYRSADAGEPTILKAALDWCVQELGGKLDVLCYNAARVALSNIMDVTCDDLEQDFKVSAVGTLTSGQWFASGNANVDRVSDGEWPLLLVTGGLLDKQPEEYVASLSCAKAASQAVSRLFAKSLPQKANILVGMPLISGRVVSPGEEGYSQRFDADEIISAVFKPFFEDREKRSRGQEGWIVERVH</sequence>
<evidence type="ECO:0000313" key="2">
    <source>
        <dbReference type="Proteomes" id="UP000325780"/>
    </source>
</evidence>
<dbReference type="OrthoDB" id="5336600at2759"/>
<keyword evidence="2" id="KW-1185">Reference proteome</keyword>
<dbReference type="Gene3D" id="3.40.50.720">
    <property type="entry name" value="NAD(P)-binding Rossmann-like Domain"/>
    <property type="match status" value="1"/>
</dbReference>
<gene>
    <name evidence="1" type="ORF">BDV25DRAFT_148028</name>
</gene>